<accession>A0A2A2H5H1</accession>
<dbReference type="PANTHER" id="PTHR48090">
    <property type="entry name" value="UNDECAPRENYL-PHOSPHATE 4-DEOXY-4-FORMAMIDO-L-ARABINOSE TRANSFERASE-RELATED"/>
    <property type="match status" value="1"/>
</dbReference>
<dbReference type="CDD" id="cd04179">
    <property type="entry name" value="DPM_DPG-synthase_like"/>
    <property type="match status" value="1"/>
</dbReference>
<proteinExistence type="predicted"/>
<dbReference type="OrthoDB" id="11098at2157"/>
<organism evidence="2 3">
    <name type="scientific">Methanobacterium bryantii</name>
    <dbReference type="NCBI Taxonomy" id="2161"/>
    <lineage>
        <taxon>Archaea</taxon>
        <taxon>Methanobacteriati</taxon>
        <taxon>Methanobacteriota</taxon>
        <taxon>Methanomada group</taxon>
        <taxon>Methanobacteria</taxon>
        <taxon>Methanobacteriales</taxon>
        <taxon>Methanobacteriaceae</taxon>
        <taxon>Methanobacterium</taxon>
    </lineage>
</organism>
<dbReference type="InterPro" id="IPR001173">
    <property type="entry name" value="Glyco_trans_2-like"/>
</dbReference>
<protein>
    <submittedName>
        <fullName evidence="2">Dolichyl-phosphate mannose synthase</fullName>
    </submittedName>
</protein>
<keyword evidence="3" id="KW-1185">Reference proteome</keyword>
<dbReference type="EMBL" id="LMVM01000023">
    <property type="protein sequence ID" value="PAV04564.1"/>
    <property type="molecule type" value="Genomic_DNA"/>
</dbReference>
<dbReference type="AlphaFoldDB" id="A0A2A2H5H1"/>
<name>A0A2A2H5H1_METBR</name>
<feature type="domain" description="Glycosyltransferase 2-like" evidence="1">
    <location>
        <begin position="6"/>
        <end position="157"/>
    </location>
</feature>
<dbReference type="InterPro" id="IPR050256">
    <property type="entry name" value="Glycosyltransferase_2"/>
</dbReference>
<dbReference type="RefSeq" id="WP_069585666.1">
    <property type="nucleotide sequence ID" value="NZ_LMVM01000023.1"/>
</dbReference>
<dbReference type="Proteomes" id="UP000217784">
    <property type="component" value="Unassembled WGS sequence"/>
</dbReference>
<dbReference type="Pfam" id="PF00535">
    <property type="entry name" value="Glycos_transf_2"/>
    <property type="match status" value="1"/>
</dbReference>
<dbReference type="SUPFAM" id="SSF53448">
    <property type="entry name" value="Nucleotide-diphospho-sugar transferases"/>
    <property type="match status" value="1"/>
</dbReference>
<evidence type="ECO:0000313" key="3">
    <source>
        <dbReference type="Proteomes" id="UP000217784"/>
    </source>
</evidence>
<evidence type="ECO:0000259" key="1">
    <source>
        <dbReference type="Pfam" id="PF00535"/>
    </source>
</evidence>
<evidence type="ECO:0000313" key="2">
    <source>
        <dbReference type="EMBL" id="PAV04564.1"/>
    </source>
</evidence>
<dbReference type="InterPro" id="IPR029044">
    <property type="entry name" value="Nucleotide-diphossugar_trans"/>
</dbReference>
<gene>
    <name evidence="2" type="ORF">ASJ80_06985</name>
</gene>
<dbReference type="PANTHER" id="PTHR48090:SF7">
    <property type="entry name" value="RFBJ PROTEIN"/>
    <property type="match status" value="1"/>
</dbReference>
<reference evidence="2 3" key="1">
    <citation type="journal article" date="2017" name="BMC Genomics">
        <title>Genomic analysis of methanogenic archaea reveals a shift towards energy conservation.</title>
        <authorList>
            <person name="Gilmore S.P."/>
            <person name="Henske J.K."/>
            <person name="Sexton J.A."/>
            <person name="Solomon K.V."/>
            <person name="Seppala S."/>
            <person name="Yoo J.I."/>
            <person name="Huyett L.M."/>
            <person name="Pressman A."/>
            <person name="Cogan J.Z."/>
            <person name="Kivenson V."/>
            <person name="Peng X."/>
            <person name="Tan Y."/>
            <person name="Valentine D.L."/>
            <person name="O'Malley M.A."/>
        </authorList>
    </citation>
    <scope>NUCLEOTIDE SEQUENCE [LARGE SCALE GENOMIC DNA]</scope>
    <source>
        <strain evidence="2 3">M.o.H.</strain>
    </source>
</reference>
<comment type="caution">
    <text evidence="2">The sequence shown here is derived from an EMBL/GenBank/DDBJ whole genome shotgun (WGS) entry which is preliminary data.</text>
</comment>
<sequence>MKFITIIPAYNEEKAIESVVKCALKYCDVLVVDDGSGDSTYGRAKSAGAKIVKHEKNMGKGAAIKSGLKEALNHDYDVLILLDGDGQHNPDCIPSFISNIGDNELVIGSRFKNGNPENMPIWRKLSNKITTGLIKFVTGFKLTDSQSGFRAMSRDAAELFLDIKYDDYVYESEMLYKASEHEIEVNEAAIPCKYGDEKSYVTKIHALKYILFIIGLLGRKFKVRIISNPIAAKLGN</sequence>
<dbReference type="Gene3D" id="3.90.550.10">
    <property type="entry name" value="Spore Coat Polysaccharide Biosynthesis Protein SpsA, Chain A"/>
    <property type="match status" value="1"/>
</dbReference>